<evidence type="ECO:0000313" key="2">
    <source>
        <dbReference type="EMBL" id="GMT17912.1"/>
    </source>
</evidence>
<name>A0AAV5VGQ8_9BILA</name>
<protein>
    <recommendedName>
        <fullName evidence="4">Secreted protein</fullName>
    </recommendedName>
</protein>
<evidence type="ECO:0008006" key="4">
    <source>
        <dbReference type="Google" id="ProtNLM"/>
    </source>
</evidence>
<evidence type="ECO:0000313" key="3">
    <source>
        <dbReference type="Proteomes" id="UP001432322"/>
    </source>
</evidence>
<evidence type="ECO:0000256" key="1">
    <source>
        <dbReference type="SAM" id="Phobius"/>
    </source>
</evidence>
<feature type="non-terminal residue" evidence="2">
    <location>
        <position position="1"/>
    </location>
</feature>
<proteinExistence type="predicted"/>
<keyword evidence="1" id="KW-0472">Membrane</keyword>
<dbReference type="Proteomes" id="UP001432322">
    <property type="component" value="Unassembled WGS sequence"/>
</dbReference>
<accession>A0AAV5VGQ8</accession>
<dbReference type="EMBL" id="BTSY01000003">
    <property type="protein sequence ID" value="GMT17912.1"/>
    <property type="molecule type" value="Genomic_DNA"/>
</dbReference>
<feature type="non-terminal residue" evidence="2">
    <location>
        <position position="69"/>
    </location>
</feature>
<keyword evidence="3" id="KW-1185">Reference proteome</keyword>
<dbReference type="AlphaFoldDB" id="A0AAV5VGQ8"/>
<feature type="transmembrane region" description="Helical" evidence="1">
    <location>
        <begin position="6"/>
        <end position="24"/>
    </location>
</feature>
<gene>
    <name evidence="2" type="ORF">PFISCL1PPCAC_9209</name>
</gene>
<comment type="caution">
    <text evidence="2">The sequence shown here is derived from an EMBL/GenBank/DDBJ whole genome shotgun (WGS) entry which is preliminary data.</text>
</comment>
<keyword evidence="1" id="KW-0812">Transmembrane</keyword>
<reference evidence="2" key="1">
    <citation type="submission" date="2023-10" db="EMBL/GenBank/DDBJ databases">
        <title>Genome assembly of Pristionchus species.</title>
        <authorList>
            <person name="Yoshida K."/>
            <person name="Sommer R.J."/>
        </authorList>
    </citation>
    <scope>NUCLEOTIDE SEQUENCE</scope>
    <source>
        <strain evidence="2">RS5133</strain>
    </source>
</reference>
<organism evidence="2 3">
    <name type="scientific">Pristionchus fissidentatus</name>
    <dbReference type="NCBI Taxonomy" id="1538716"/>
    <lineage>
        <taxon>Eukaryota</taxon>
        <taxon>Metazoa</taxon>
        <taxon>Ecdysozoa</taxon>
        <taxon>Nematoda</taxon>
        <taxon>Chromadorea</taxon>
        <taxon>Rhabditida</taxon>
        <taxon>Rhabditina</taxon>
        <taxon>Diplogasteromorpha</taxon>
        <taxon>Diplogasteroidea</taxon>
        <taxon>Neodiplogasteridae</taxon>
        <taxon>Pristionchus</taxon>
    </lineage>
</organism>
<sequence>SLMLLLFPSEAAVFVLVCIIYCVANRGRCGNRYRFHLEYERHTDSTRPMLAQDNTKDGCILRKLWRELS</sequence>
<keyword evidence="1" id="KW-1133">Transmembrane helix</keyword>